<dbReference type="KEGG" id="mlr:MELLADRAFT_70820"/>
<feature type="domain" description="Exoribonuclease phosphorolytic" evidence="10">
    <location>
        <begin position="57"/>
        <end position="192"/>
    </location>
</feature>
<dbReference type="GO" id="GO:0005730">
    <property type="term" value="C:nucleolus"/>
    <property type="evidence" value="ECO:0007669"/>
    <property type="project" value="UniProtKB-SubCell"/>
</dbReference>
<evidence type="ECO:0000256" key="7">
    <source>
        <dbReference type="ARBA" id="ARBA00022884"/>
    </source>
</evidence>
<dbReference type="GO" id="GO:0000467">
    <property type="term" value="P:exonucleolytic trimming to generate mature 3'-end of 5.8S rRNA from tricistronic rRNA transcript (SSU-rRNA, 5.8S rRNA, LSU-rRNA)"/>
    <property type="evidence" value="ECO:0007669"/>
    <property type="project" value="TreeGrafter"/>
</dbReference>
<evidence type="ECO:0000256" key="9">
    <source>
        <dbReference type="ARBA" id="ARBA00030617"/>
    </source>
</evidence>
<evidence type="ECO:0000256" key="6">
    <source>
        <dbReference type="ARBA" id="ARBA00022835"/>
    </source>
</evidence>
<dbReference type="PANTHER" id="PTHR11097:SF9">
    <property type="entry name" value="EXOSOME COMPLEX COMPONENT RRP43"/>
    <property type="match status" value="1"/>
</dbReference>
<dbReference type="STRING" id="747676.F4R8B1"/>
<dbReference type="InterPro" id="IPR036345">
    <property type="entry name" value="ExoRNase_PH_dom2_sf"/>
</dbReference>
<name>F4R8B1_MELLP</name>
<evidence type="ECO:0000256" key="2">
    <source>
        <dbReference type="ARBA" id="ARBA00004604"/>
    </source>
</evidence>
<dbReference type="GO" id="GO:0000177">
    <property type="term" value="C:cytoplasmic exosome (RNase complex)"/>
    <property type="evidence" value="ECO:0007669"/>
    <property type="project" value="TreeGrafter"/>
</dbReference>
<dbReference type="InterPro" id="IPR027408">
    <property type="entry name" value="PNPase/RNase_PH_dom_sf"/>
</dbReference>
<dbReference type="GO" id="GO:0071035">
    <property type="term" value="P:nuclear polyadenylation-dependent rRNA catabolic process"/>
    <property type="evidence" value="ECO:0007669"/>
    <property type="project" value="TreeGrafter"/>
</dbReference>
<dbReference type="GO" id="GO:0034476">
    <property type="term" value="P:U5 snRNA 3'-end processing"/>
    <property type="evidence" value="ECO:0007669"/>
    <property type="project" value="TreeGrafter"/>
</dbReference>
<dbReference type="InterPro" id="IPR001247">
    <property type="entry name" value="ExoRNase_PH_dom1"/>
</dbReference>
<dbReference type="GeneID" id="18931646"/>
<keyword evidence="5" id="KW-0698">rRNA processing</keyword>
<keyword evidence="6" id="KW-0271">Exosome</keyword>
<reference evidence="13" key="1">
    <citation type="journal article" date="2011" name="Proc. Natl. Acad. Sci. U.S.A.">
        <title>Obligate biotrophy features unraveled by the genomic analysis of rust fungi.</title>
        <authorList>
            <person name="Duplessis S."/>
            <person name="Cuomo C.A."/>
            <person name="Lin Y.-C."/>
            <person name="Aerts A."/>
            <person name="Tisserant E."/>
            <person name="Veneault-Fourrey C."/>
            <person name="Joly D.L."/>
            <person name="Hacquard S."/>
            <person name="Amselem J."/>
            <person name="Cantarel B.L."/>
            <person name="Chiu R."/>
            <person name="Coutinho P.M."/>
            <person name="Feau N."/>
            <person name="Field M."/>
            <person name="Frey P."/>
            <person name="Gelhaye E."/>
            <person name="Goldberg J."/>
            <person name="Grabherr M.G."/>
            <person name="Kodira C.D."/>
            <person name="Kohler A."/>
            <person name="Kuees U."/>
            <person name="Lindquist E.A."/>
            <person name="Lucas S.M."/>
            <person name="Mago R."/>
            <person name="Mauceli E."/>
            <person name="Morin E."/>
            <person name="Murat C."/>
            <person name="Pangilinan J.L."/>
            <person name="Park R."/>
            <person name="Pearson M."/>
            <person name="Quesneville H."/>
            <person name="Rouhier N."/>
            <person name="Sakthikumar S."/>
            <person name="Salamov A.A."/>
            <person name="Schmutz J."/>
            <person name="Selles B."/>
            <person name="Shapiro H."/>
            <person name="Tanguay P."/>
            <person name="Tuskan G.A."/>
            <person name="Henrissat B."/>
            <person name="Van de Peer Y."/>
            <person name="Rouze P."/>
            <person name="Ellis J.G."/>
            <person name="Dodds P.N."/>
            <person name="Schein J.E."/>
            <person name="Zhong S."/>
            <person name="Hamelin R.C."/>
            <person name="Grigoriev I.V."/>
            <person name="Szabo L.J."/>
            <person name="Martin F."/>
        </authorList>
    </citation>
    <scope>NUCLEOTIDE SEQUENCE [LARGE SCALE GENOMIC DNA]</scope>
    <source>
        <strain evidence="13">98AG31 / pathotype 3-4-7</strain>
    </source>
</reference>
<dbReference type="GO" id="GO:0035925">
    <property type="term" value="F:mRNA 3'-UTR AU-rich region binding"/>
    <property type="evidence" value="ECO:0007669"/>
    <property type="project" value="TreeGrafter"/>
</dbReference>
<keyword evidence="8" id="KW-0539">Nucleus</keyword>
<protein>
    <recommendedName>
        <fullName evidence="9">Ribosomal RNA-processing protein 43</fullName>
    </recommendedName>
</protein>
<dbReference type="InParanoid" id="F4R8B1"/>
<dbReference type="VEuPathDB" id="FungiDB:MELLADRAFT_70820"/>
<dbReference type="GO" id="GO:0034473">
    <property type="term" value="P:U1 snRNA 3'-end processing"/>
    <property type="evidence" value="ECO:0007669"/>
    <property type="project" value="TreeGrafter"/>
</dbReference>
<evidence type="ECO:0000313" key="13">
    <source>
        <dbReference type="Proteomes" id="UP000001072"/>
    </source>
</evidence>
<dbReference type="GO" id="GO:0016075">
    <property type="term" value="P:rRNA catabolic process"/>
    <property type="evidence" value="ECO:0007669"/>
    <property type="project" value="TreeGrafter"/>
</dbReference>
<dbReference type="Gene3D" id="3.30.230.70">
    <property type="entry name" value="GHMP Kinase, N-terminal domain"/>
    <property type="match status" value="1"/>
</dbReference>
<feature type="domain" description="Exoribonuclease phosphorolytic" evidence="11">
    <location>
        <begin position="226"/>
        <end position="272"/>
    </location>
</feature>
<dbReference type="EMBL" id="GL883092">
    <property type="protein sequence ID" value="EGG11458.1"/>
    <property type="molecule type" value="Genomic_DNA"/>
</dbReference>
<dbReference type="FunCoup" id="F4R8B1">
    <property type="interactions" value="526"/>
</dbReference>
<dbReference type="GO" id="GO:0071028">
    <property type="term" value="P:nuclear mRNA surveillance"/>
    <property type="evidence" value="ECO:0007669"/>
    <property type="project" value="TreeGrafter"/>
</dbReference>
<gene>
    <name evidence="12" type="ORF">MELLADRAFT_70820</name>
</gene>
<dbReference type="SUPFAM" id="SSF54211">
    <property type="entry name" value="Ribosomal protein S5 domain 2-like"/>
    <property type="match status" value="1"/>
</dbReference>
<dbReference type="GO" id="GO:0034475">
    <property type="term" value="P:U4 snRNA 3'-end processing"/>
    <property type="evidence" value="ECO:0007669"/>
    <property type="project" value="TreeGrafter"/>
</dbReference>
<keyword evidence="13" id="KW-1185">Reference proteome</keyword>
<evidence type="ECO:0000256" key="1">
    <source>
        <dbReference type="ARBA" id="ARBA00004496"/>
    </source>
</evidence>
<dbReference type="SUPFAM" id="SSF55666">
    <property type="entry name" value="Ribonuclease PH domain 2-like"/>
    <property type="match status" value="1"/>
</dbReference>
<evidence type="ECO:0000313" key="12">
    <source>
        <dbReference type="EMBL" id="EGG11458.1"/>
    </source>
</evidence>
<evidence type="ECO:0000256" key="3">
    <source>
        <dbReference type="ARBA" id="ARBA00006678"/>
    </source>
</evidence>
<dbReference type="GO" id="GO:0071038">
    <property type="term" value="P:TRAMP-dependent tRNA surveillance pathway"/>
    <property type="evidence" value="ECO:0007669"/>
    <property type="project" value="TreeGrafter"/>
</dbReference>
<keyword evidence="7" id="KW-0694">RNA-binding</keyword>
<keyword evidence="4" id="KW-0963">Cytoplasm</keyword>
<accession>F4R8B1</accession>
<evidence type="ECO:0000259" key="11">
    <source>
        <dbReference type="Pfam" id="PF03725"/>
    </source>
</evidence>
<dbReference type="InterPro" id="IPR015847">
    <property type="entry name" value="ExoRNase_PH_dom2"/>
</dbReference>
<proteinExistence type="inferred from homology"/>
<dbReference type="GO" id="GO:0000176">
    <property type="term" value="C:nuclear exosome (RNase complex)"/>
    <property type="evidence" value="ECO:0007669"/>
    <property type="project" value="UniProtKB-ARBA"/>
</dbReference>
<dbReference type="RefSeq" id="XP_007405093.1">
    <property type="nucleotide sequence ID" value="XM_007405031.1"/>
</dbReference>
<dbReference type="AlphaFoldDB" id="F4R8B1"/>
<dbReference type="InterPro" id="IPR050590">
    <property type="entry name" value="Exosome_comp_Rrp42_subfam"/>
</dbReference>
<evidence type="ECO:0000259" key="10">
    <source>
        <dbReference type="Pfam" id="PF01138"/>
    </source>
</evidence>
<evidence type="ECO:0000256" key="4">
    <source>
        <dbReference type="ARBA" id="ARBA00022490"/>
    </source>
</evidence>
<dbReference type="HOGENOM" id="CLU_038194_3_1_1"/>
<evidence type="ECO:0000256" key="5">
    <source>
        <dbReference type="ARBA" id="ARBA00022552"/>
    </source>
</evidence>
<dbReference type="OrthoDB" id="45882at2759"/>
<organism evidence="13">
    <name type="scientific">Melampsora larici-populina (strain 98AG31 / pathotype 3-4-7)</name>
    <name type="common">Poplar leaf rust fungus</name>
    <dbReference type="NCBI Taxonomy" id="747676"/>
    <lineage>
        <taxon>Eukaryota</taxon>
        <taxon>Fungi</taxon>
        <taxon>Dikarya</taxon>
        <taxon>Basidiomycota</taxon>
        <taxon>Pucciniomycotina</taxon>
        <taxon>Pucciniomycetes</taxon>
        <taxon>Pucciniales</taxon>
        <taxon>Melampsoraceae</taxon>
        <taxon>Melampsora</taxon>
    </lineage>
</organism>
<comment type="similarity">
    <text evidence="3">Belongs to the RNase PH family.</text>
</comment>
<dbReference type="eggNOG" id="KOG1613">
    <property type="taxonomic scope" value="Eukaryota"/>
</dbReference>
<comment type="subcellular location">
    <subcellularLocation>
        <location evidence="1">Cytoplasm</location>
    </subcellularLocation>
    <subcellularLocation>
        <location evidence="2">Nucleus</location>
        <location evidence="2">Nucleolus</location>
    </subcellularLocation>
</comment>
<sequence length="292" mass="33076">MNKLKMKSKDPLASSQETSKLNEFDIENYKRLQPINYLKQMIKENKRSDLIRSSVRQIRLIKINNNSISTSNGSSLVSIGNTSVLCGIRFEVSEPNFMNPNQGYIIPNIEIGSLCSSKFKPNQINEQSQTILTQLKMILKSSEIIEPSSLVIQPEKLVWVIYIDVICLSNDGNVLDASIISITQALQTAKRPQVEFDIETNEVILLDPNFFEPIPIPLNHTIHPFTFSIFEKREWLVDPTLFEEDHSKGSVTVVLDSKKKLRYLLVSGEVQQGSGVLNDCLQFSFNNLNINS</sequence>
<dbReference type="Pfam" id="PF01138">
    <property type="entry name" value="RNase_PH"/>
    <property type="match status" value="1"/>
</dbReference>
<evidence type="ECO:0000256" key="8">
    <source>
        <dbReference type="ARBA" id="ARBA00023242"/>
    </source>
</evidence>
<dbReference type="PANTHER" id="PTHR11097">
    <property type="entry name" value="EXOSOME COMPLEX EXONUCLEASE RIBOSOMAL RNA PROCESSING PROTEIN"/>
    <property type="match status" value="1"/>
</dbReference>
<dbReference type="InterPro" id="IPR020568">
    <property type="entry name" value="Ribosomal_Su5_D2-typ_SF"/>
</dbReference>
<dbReference type="Proteomes" id="UP000001072">
    <property type="component" value="Unassembled WGS sequence"/>
</dbReference>
<dbReference type="Pfam" id="PF03725">
    <property type="entry name" value="RNase_PH_C"/>
    <property type="match status" value="1"/>
</dbReference>